<dbReference type="InterPro" id="IPR043744">
    <property type="entry name" value="DUF5689"/>
</dbReference>
<dbReference type="Proteomes" id="UP001597062">
    <property type="component" value="Unassembled WGS sequence"/>
</dbReference>
<comment type="caution">
    <text evidence="4">The sequence shown here is derived from an EMBL/GenBank/DDBJ whole genome shotgun (WGS) entry which is preliminary data.</text>
</comment>
<feature type="domain" description="DUF5017" evidence="2">
    <location>
        <begin position="378"/>
        <end position="457"/>
    </location>
</feature>
<dbReference type="Pfam" id="PF18942">
    <property type="entry name" value="DUF5689"/>
    <property type="match status" value="1"/>
</dbReference>
<reference evidence="5" key="1">
    <citation type="journal article" date="2019" name="Int. J. Syst. Evol. Microbiol.">
        <title>The Global Catalogue of Microorganisms (GCM) 10K type strain sequencing project: providing services to taxonomists for standard genome sequencing and annotation.</title>
        <authorList>
            <consortium name="The Broad Institute Genomics Platform"/>
            <consortium name="The Broad Institute Genome Sequencing Center for Infectious Disease"/>
            <person name="Wu L."/>
            <person name="Ma J."/>
        </authorList>
    </citation>
    <scope>NUCLEOTIDE SEQUENCE [LARGE SCALE GENOMIC DNA]</scope>
    <source>
        <strain evidence="5">CCUG 60527</strain>
    </source>
</reference>
<dbReference type="EMBL" id="JBHTJR010000051">
    <property type="protein sequence ID" value="MFD0993834.1"/>
    <property type="molecule type" value="Genomic_DNA"/>
</dbReference>
<name>A0ABW3JTY0_9FLAO</name>
<feature type="domain" description="DUF5689" evidence="3">
    <location>
        <begin position="45"/>
        <end position="275"/>
    </location>
</feature>
<evidence type="ECO:0000313" key="5">
    <source>
        <dbReference type="Proteomes" id="UP001597062"/>
    </source>
</evidence>
<dbReference type="PROSITE" id="PS51257">
    <property type="entry name" value="PROKAR_LIPOPROTEIN"/>
    <property type="match status" value="1"/>
</dbReference>
<dbReference type="NCBIfam" id="NF038128">
    <property type="entry name" value="choice_anch_J"/>
    <property type="match status" value="1"/>
</dbReference>
<dbReference type="Gene3D" id="2.60.120.200">
    <property type="match status" value="1"/>
</dbReference>
<keyword evidence="5" id="KW-1185">Reference proteome</keyword>
<evidence type="ECO:0000256" key="1">
    <source>
        <dbReference type="SAM" id="SignalP"/>
    </source>
</evidence>
<evidence type="ECO:0000313" key="4">
    <source>
        <dbReference type="EMBL" id="MFD0993834.1"/>
    </source>
</evidence>
<protein>
    <submittedName>
        <fullName evidence="4">DUF5689 domain-containing protein</fullName>
    </submittedName>
</protein>
<dbReference type="Pfam" id="PF16409">
    <property type="entry name" value="DUF5017"/>
    <property type="match status" value="1"/>
</dbReference>
<gene>
    <name evidence="4" type="ORF">ACFQ1U_11505</name>
</gene>
<accession>A0ABW3JTY0</accession>
<feature type="signal peptide" evidence="1">
    <location>
        <begin position="1"/>
        <end position="20"/>
    </location>
</feature>
<sequence>MKNKKIKFTGLIMSMLLLIAACVDNQSFDIPVANVTENPDMSGLQKITFRAVKAAYEQALLNGDDVVVFEEDLYIEGYVVSSDKAGNFFEELIVQNTSGEEASSDDDRLGFRVSINQSGLYQTYEFGRKVFIKLKNLSIGKLNGVLTIGKGTSVGQIQAYEYKNIVLRGVEVATIIPKTITISTIQDSDYNTFIKLDETQFYRGDLGLTFAGEATDEYSGLRTVESCVGNASIMLETSTFADFKSLTVNRNKGNISGVLSRDFTDGFDVLLINSPTNIDFTDENRCDPVELNCGVLASEASTVLFYENFEEHPVSNPVALEGWLNYNEEGSVLWETYTQTGTNASQGVSARIGSYRSQDVSSVTWLISPEINLNSYDLITLSFETSNSYADGSNLEVLYSADWDGTETGVSNATWGVLSNAYVVNDGDLFSSWYSSGIVDLSCETSSIYIAFKYIGSGDENFDGTFELDNIKVTVD</sequence>
<dbReference type="RefSeq" id="WP_386108496.1">
    <property type="nucleotide sequence ID" value="NZ_JBHTJR010000051.1"/>
</dbReference>
<feature type="chain" id="PRO_5045221728" evidence="1">
    <location>
        <begin position="21"/>
        <end position="476"/>
    </location>
</feature>
<dbReference type="InterPro" id="IPR032185">
    <property type="entry name" value="DUF5017"/>
</dbReference>
<organism evidence="4 5">
    <name type="scientific">Tenacibaculum geojense</name>
    <dbReference type="NCBI Taxonomy" id="915352"/>
    <lineage>
        <taxon>Bacteria</taxon>
        <taxon>Pseudomonadati</taxon>
        <taxon>Bacteroidota</taxon>
        <taxon>Flavobacteriia</taxon>
        <taxon>Flavobacteriales</taxon>
        <taxon>Flavobacteriaceae</taxon>
        <taxon>Tenacibaculum</taxon>
    </lineage>
</organism>
<evidence type="ECO:0000259" key="3">
    <source>
        <dbReference type="Pfam" id="PF18942"/>
    </source>
</evidence>
<proteinExistence type="predicted"/>
<evidence type="ECO:0000259" key="2">
    <source>
        <dbReference type="Pfam" id="PF16409"/>
    </source>
</evidence>
<keyword evidence="1" id="KW-0732">Signal</keyword>